<dbReference type="AlphaFoldDB" id="A0A4Z0YT67"/>
<dbReference type="STRING" id="37992.A0A4Z0YT67"/>
<dbReference type="EMBL" id="SKBN01000123">
    <property type="protein sequence ID" value="TGJ82591.1"/>
    <property type="molecule type" value="Genomic_DNA"/>
</dbReference>
<evidence type="ECO:0000313" key="2">
    <source>
        <dbReference type="EMBL" id="TGJ82591.1"/>
    </source>
</evidence>
<feature type="compositionally biased region" description="Low complexity" evidence="1">
    <location>
        <begin position="146"/>
        <end position="157"/>
    </location>
</feature>
<keyword evidence="3" id="KW-1185">Reference proteome</keyword>
<dbReference type="Proteomes" id="UP000297716">
    <property type="component" value="Unassembled WGS sequence"/>
</dbReference>
<sequence length="404" mass="44384">MGRPRKRAREEPDERPIAAAPPTKTAMTEQPPDTEDPGMQFINLLLGNDFDFDFDFDHSVQTQTETQTQIQIQTQTQTTTTMTEAPTSMRGQPWDYTSFGEVNFDSQPAEHAQSFSSANIDPALFITPAASDPPPTDQVPALSPANSNTTSSQESTSPVAATPPISNCDCTTNLYSALSWMRKLPTEVEPAIRQARLAAKTAYEVVNCTDCGSQLPPTVKHHVGSPAMMQSYQNMMLLATLIPSIVQAYAQMLSVVDEETSRAVAERRKIAFKLNGFGGIWGRLGDDDDETCGAQRNFSYREMEPVMWRLTVRALLKIDVYGISGCCGSNTPTADPFHLGLKDIVLLMENKAKARHALMDRMVDAGIWQVPSCFLGGLNKPGEPPTCQRIISIARTSVEQLYIA</sequence>
<feature type="compositionally biased region" description="Low complexity" evidence="1">
    <location>
        <begin position="65"/>
        <end position="84"/>
    </location>
</feature>
<proteinExistence type="predicted"/>
<comment type="caution">
    <text evidence="2">The sequence shown here is derived from an EMBL/GenBank/DDBJ whole genome shotgun (WGS) entry which is preliminary data.</text>
</comment>
<protein>
    <submittedName>
        <fullName evidence="2">Uncharacterized protein</fullName>
    </submittedName>
</protein>
<dbReference type="OrthoDB" id="3498215at2759"/>
<accession>A0A4Z0YT67</accession>
<feature type="region of interest" description="Disordered" evidence="1">
    <location>
        <begin position="127"/>
        <end position="163"/>
    </location>
</feature>
<feature type="region of interest" description="Disordered" evidence="1">
    <location>
        <begin position="65"/>
        <end position="93"/>
    </location>
</feature>
<name>A0A4Z0YT67_9PEZI</name>
<feature type="region of interest" description="Disordered" evidence="1">
    <location>
        <begin position="1"/>
        <end position="36"/>
    </location>
</feature>
<reference evidence="2 3" key="1">
    <citation type="submission" date="2019-03" db="EMBL/GenBank/DDBJ databases">
        <title>Draft genome sequence of Xylaria hypoxylon DSM 108379, a ubiquitous saprotrophic-parasitic fungi on hardwood.</title>
        <authorList>
            <person name="Buettner E."/>
            <person name="Leonhardt S."/>
            <person name="Gebauer A.M."/>
            <person name="Liers C."/>
            <person name="Hofrichter M."/>
            <person name="Kellner H."/>
        </authorList>
    </citation>
    <scope>NUCLEOTIDE SEQUENCE [LARGE SCALE GENOMIC DNA]</scope>
    <source>
        <strain evidence="2 3">DSM 108379</strain>
    </source>
</reference>
<evidence type="ECO:0000313" key="3">
    <source>
        <dbReference type="Proteomes" id="UP000297716"/>
    </source>
</evidence>
<organism evidence="2 3">
    <name type="scientific">Xylaria hypoxylon</name>
    <dbReference type="NCBI Taxonomy" id="37992"/>
    <lineage>
        <taxon>Eukaryota</taxon>
        <taxon>Fungi</taxon>
        <taxon>Dikarya</taxon>
        <taxon>Ascomycota</taxon>
        <taxon>Pezizomycotina</taxon>
        <taxon>Sordariomycetes</taxon>
        <taxon>Xylariomycetidae</taxon>
        <taxon>Xylariales</taxon>
        <taxon>Xylariaceae</taxon>
        <taxon>Xylaria</taxon>
    </lineage>
</organism>
<gene>
    <name evidence="2" type="ORF">E0Z10_g6183</name>
</gene>
<evidence type="ECO:0000256" key="1">
    <source>
        <dbReference type="SAM" id="MobiDB-lite"/>
    </source>
</evidence>